<reference evidence="1 2" key="1">
    <citation type="submission" date="2019-07" db="EMBL/GenBank/DDBJ databases">
        <title>Genomic Encyclopedia of Archaeal and Bacterial Type Strains, Phase II (KMG-II): from individual species to whole genera.</title>
        <authorList>
            <person name="Goeker M."/>
        </authorList>
    </citation>
    <scope>NUCLEOTIDE SEQUENCE [LARGE SCALE GENOMIC DNA]</scope>
    <source>
        <strain evidence="1 2">ATCC BAA-1854</strain>
    </source>
</reference>
<dbReference type="SUPFAM" id="SSF81296">
    <property type="entry name" value="E set domains"/>
    <property type="match status" value="1"/>
</dbReference>
<evidence type="ECO:0000313" key="2">
    <source>
        <dbReference type="Proteomes" id="UP000317010"/>
    </source>
</evidence>
<protein>
    <recommendedName>
        <fullName evidence="3">IPT/TIG domain-containing protein</fullName>
    </recommendedName>
</protein>
<gene>
    <name evidence="1" type="ORF">JN11_01318</name>
</gene>
<keyword evidence="2" id="KW-1185">Reference proteome</keyword>
<dbReference type="Proteomes" id="UP000317010">
    <property type="component" value="Unassembled WGS sequence"/>
</dbReference>
<dbReference type="Gene3D" id="2.60.40.10">
    <property type="entry name" value="Immunoglobulins"/>
    <property type="match status" value="2"/>
</dbReference>
<accession>A0A562U980</accession>
<name>A0A562U980_9SPHI</name>
<dbReference type="InterPro" id="IPR013783">
    <property type="entry name" value="Ig-like_fold"/>
</dbReference>
<evidence type="ECO:0008006" key="3">
    <source>
        <dbReference type="Google" id="ProtNLM"/>
    </source>
</evidence>
<organism evidence="1 2">
    <name type="scientific">Mucilaginibacter frigoritolerans</name>
    <dbReference type="NCBI Taxonomy" id="652788"/>
    <lineage>
        <taxon>Bacteria</taxon>
        <taxon>Pseudomonadati</taxon>
        <taxon>Bacteroidota</taxon>
        <taxon>Sphingobacteriia</taxon>
        <taxon>Sphingobacteriales</taxon>
        <taxon>Sphingobacteriaceae</taxon>
        <taxon>Mucilaginibacter</taxon>
    </lineage>
</organism>
<dbReference type="InterPro" id="IPR014756">
    <property type="entry name" value="Ig_E-set"/>
</dbReference>
<dbReference type="EMBL" id="VLLI01000003">
    <property type="protein sequence ID" value="TWJ02346.1"/>
    <property type="molecule type" value="Genomic_DNA"/>
</dbReference>
<comment type="caution">
    <text evidence="1">The sequence shown here is derived from an EMBL/GenBank/DDBJ whole genome shotgun (WGS) entry which is preliminary data.</text>
</comment>
<evidence type="ECO:0000313" key="1">
    <source>
        <dbReference type="EMBL" id="TWJ02346.1"/>
    </source>
</evidence>
<sequence length="415" mass="44181">MLAALLVLGFASCKKEDNGGISGVTGGKGAPTVTSIHTVSKSVVDSALTTTTTVYNSSGVPTTTTTPNYNPQVTAFDSVTTTGNLGNYYVLYGTNLGSTTKIVINGVSIYFNRALNSDKSIVFSIPTTVPYVQPQANTIIITTLYGAVTYKFTVLPPPPTITGTTDYSYVANQQITLTGKGFASVSAIKLKTTSDPITIVSENDSTLVMKMPAVSAATESALLFTYTSGSNAAAQTASTVVFNDLDNSYQIFVNGQLQNGWFNNSWSYPSGTVTSVSHAGSGSFQLHYPAGGWQVEGMADWNTPGKFPYDPTYKYLTFWIKGGTVTHTLVLVGDQMVGGYGQVQNANAYAAQLVTVPAKVWTFFKIPLGAPSSTNANLLNFWANGTTAQQLGFFLMGQTGDVDEDMYFDEMAFIK</sequence>
<proteinExistence type="predicted"/>
<dbReference type="AlphaFoldDB" id="A0A562U980"/>